<gene>
    <name evidence="1" type="ORF">ICI42_17770</name>
</gene>
<name>A0A8J6PWW4_9HYPH</name>
<comment type="caution">
    <text evidence="1">The sequence shown here is derived from an EMBL/GenBank/DDBJ whole genome shotgun (WGS) entry which is preliminary data.</text>
</comment>
<dbReference type="AlphaFoldDB" id="A0A8J6PWW4"/>
<reference evidence="1" key="1">
    <citation type="submission" date="2020-09" db="EMBL/GenBank/DDBJ databases">
        <title>Genome seq and assembly of Tianweitania sp.</title>
        <authorList>
            <person name="Chhetri G."/>
        </authorList>
    </citation>
    <scope>NUCLEOTIDE SEQUENCE</scope>
    <source>
        <strain evidence="1">Rool2</strain>
    </source>
</reference>
<dbReference type="Proteomes" id="UP000643405">
    <property type="component" value="Unassembled WGS sequence"/>
</dbReference>
<dbReference type="Pfam" id="PF11367">
    <property type="entry name" value="Tail_completion_gp17"/>
    <property type="match status" value="1"/>
</dbReference>
<dbReference type="InterPro" id="IPR053745">
    <property type="entry name" value="Viral_Tail_Comp_sf"/>
</dbReference>
<organism evidence="1 2">
    <name type="scientific">Oryzicola mucosus</name>
    <dbReference type="NCBI Taxonomy" id="2767425"/>
    <lineage>
        <taxon>Bacteria</taxon>
        <taxon>Pseudomonadati</taxon>
        <taxon>Pseudomonadota</taxon>
        <taxon>Alphaproteobacteria</taxon>
        <taxon>Hyphomicrobiales</taxon>
        <taxon>Phyllobacteriaceae</taxon>
        <taxon>Oryzicola</taxon>
    </lineage>
</organism>
<protein>
    <submittedName>
        <fullName evidence="1">DUF3168 domain-containing protein</fullName>
    </submittedName>
</protein>
<sequence length="144" mass="16150">MSDPLLEFRLQVAFVTLLTGLGTEAGERVYDDIPEAEERAADTGAAFPYISVGPGQLIPIDEECWDRSQFYHQIDVWSREPGFPEAKKIAGEIRSALHENEQALTIAGHVLDRIRVESIDYLIDRDGLTHRARMLVLTETQPAT</sequence>
<evidence type="ECO:0000313" key="2">
    <source>
        <dbReference type="Proteomes" id="UP000643405"/>
    </source>
</evidence>
<evidence type="ECO:0000313" key="1">
    <source>
        <dbReference type="EMBL" id="MBD0416506.1"/>
    </source>
</evidence>
<dbReference type="InterPro" id="IPR021508">
    <property type="entry name" value="Gp17-like"/>
</dbReference>
<keyword evidence="2" id="KW-1185">Reference proteome</keyword>
<dbReference type="Gene3D" id="3.30.2000.30">
    <property type="match status" value="1"/>
</dbReference>
<proteinExistence type="predicted"/>
<dbReference type="RefSeq" id="WP_188165952.1">
    <property type="nucleotide sequence ID" value="NZ_JACVVX010000006.1"/>
</dbReference>
<accession>A0A8J6PWW4</accession>
<dbReference type="EMBL" id="JACVVX010000006">
    <property type="protein sequence ID" value="MBD0416506.1"/>
    <property type="molecule type" value="Genomic_DNA"/>
</dbReference>